<dbReference type="InterPro" id="IPR048279">
    <property type="entry name" value="MdtK-like"/>
</dbReference>
<organism evidence="11 12">
    <name type="scientific">Parabacteroides faecis</name>
    <dbReference type="NCBI Taxonomy" id="1217282"/>
    <lineage>
        <taxon>Bacteria</taxon>
        <taxon>Pseudomonadati</taxon>
        <taxon>Bacteroidota</taxon>
        <taxon>Bacteroidia</taxon>
        <taxon>Bacteroidales</taxon>
        <taxon>Tannerellaceae</taxon>
        <taxon>Parabacteroides</taxon>
    </lineage>
</organism>
<feature type="transmembrane region" description="Helical" evidence="10">
    <location>
        <begin position="48"/>
        <end position="69"/>
    </location>
</feature>
<keyword evidence="8 10" id="KW-0472">Membrane</keyword>
<evidence type="ECO:0000313" key="12">
    <source>
        <dbReference type="Proteomes" id="UP000533637"/>
    </source>
</evidence>
<feature type="transmembrane region" description="Helical" evidence="10">
    <location>
        <begin position="89"/>
        <end position="110"/>
    </location>
</feature>
<evidence type="ECO:0000256" key="4">
    <source>
        <dbReference type="ARBA" id="ARBA00022475"/>
    </source>
</evidence>
<comment type="subcellular location">
    <subcellularLocation>
        <location evidence="1">Cell membrane</location>
        <topology evidence="1">Multi-pass membrane protein</topology>
    </subcellularLocation>
</comment>
<keyword evidence="7" id="KW-0406">Ion transport</keyword>
<evidence type="ECO:0000256" key="8">
    <source>
        <dbReference type="ARBA" id="ARBA00023136"/>
    </source>
</evidence>
<feature type="transmembrane region" description="Helical" evidence="10">
    <location>
        <begin position="7"/>
        <end position="28"/>
    </location>
</feature>
<feature type="transmembrane region" description="Helical" evidence="10">
    <location>
        <begin position="232"/>
        <end position="257"/>
    </location>
</feature>
<evidence type="ECO:0000256" key="6">
    <source>
        <dbReference type="ARBA" id="ARBA00022989"/>
    </source>
</evidence>
<proteinExistence type="predicted"/>
<accession>A0ABR6KTX8</accession>
<dbReference type="CDD" id="cd13133">
    <property type="entry name" value="MATE_like_7"/>
    <property type="match status" value="1"/>
</dbReference>
<evidence type="ECO:0000313" key="11">
    <source>
        <dbReference type="EMBL" id="MBB4624951.1"/>
    </source>
</evidence>
<dbReference type="InterPro" id="IPR050222">
    <property type="entry name" value="MATE_MdtK"/>
</dbReference>
<comment type="caution">
    <text evidence="11">The sequence shown here is derived from an EMBL/GenBank/DDBJ whole genome shotgun (WGS) entry which is preliminary data.</text>
</comment>
<feature type="transmembrane region" description="Helical" evidence="10">
    <location>
        <begin position="381"/>
        <end position="403"/>
    </location>
</feature>
<evidence type="ECO:0000256" key="1">
    <source>
        <dbReference type="ARBA" id="ARBA00004651"/>
    </source>
</evidence>
<feature type="transmembrane region" description="Helical" evidence="10">
    <location>
        <begin position="409"/>
        <end position="429"/>
    </location>
</feature>
<name>A0ABR6KTX8_9BACT</name>
<keyword evidence="6 10" id="KW-1133">Transmembrane helix</keyword>
<gene>
    <name evidence="11" type="ORF">GGQ57_004896</name>
</gene>
<dbReference type="PANTHER" id="PTHR43298:SF2">
    <property type="entry name" value="FMN_FAD EXPORTER YEEO-RELATED"/>
    <property type="match status" value="1"/>
</dbReference>
<keyword evidence="5 10" id="KW-0812">Transmembrane</keyword>
<feature type="transmembrane region" description="Helical" evidence="10">
    <location>
        <begin position="130"/>
        <end position="149"/>
    </location>
</feature>
<evidence type="ECO:0000256" key="5">
    <source>
        <dbReference type="ARBA" id="ARBA00022692"/>
    </source>
</evidence>
<evidence type="ECO:0000256" key="9">
    <source>
        <dbReference type="ARBA" id="ARBA00031636"/>
    </source>
</evidence>
<evidence type="ECO:0000256" key="7">
    <source>
        <dbReference type="ARBA" id="ARBA00023065"/>
    </source>
</evidence>
<evidence type="ECO:0000256" key="3">
    <source>
        <dbReference type="ARBA" id="ARBA00022449"/>
    </source>
</evidence>
<feature type="transmembrane region" description="Helical" evidence="10">
    <location>
        <begin position="156"/>
        <end position="175"/>
    </location>
</feature>
<sequence>MNFTYKQIWLINFPVMMSILIEQLINITDAIFLGHYGEVELGAAALAGMYYLAIYMLGFGFSLGLQVMVGRRNGEGNYNETGKVFFQGLFFLIVLAGSMFVMSWLFSPALLSELITSEEVYEAVIKYLDWRTFGLLFTFPALAFRAFFVGITKTRILTTGAVVMVITNIVLNYLLIFGNFGFPRLGISGAALASTISELSFLIVLVVYVCRKIDKRYYGLRPVYDWQLQLRLFKLSVWSMMYSFTAVAPWFLFFVVIEHLGEEQLAIANIVRSISTVFFVIVCSFSTTTGSLVSNLIGAGEYRNIMPLCRKMMSLSYMLGIPLLVFTFLFSDEVLGIYTKNQELIRSAFWPFVVMLSNYFLSVPAHIYCNAVTGTGRTRTAFVFELITILIYLVYLFLVLVQFDVPLMVYWTAELLYVFMLFVLTYGYMKVRYFKIYAPEV</sequence>
<evidence type="ECO:0000256" key="10">
    <source>
        <dbReference type="SAM" id="Phobius"/>
    </source>
</evidence>
<dbReference type="EMBL" id="JACHOC010000012">
    <property type="protein sequence ID" value="MBB4624951.1"/>
    <property type="molecule type" value="Genomic_DNA"/>
</dbReference>
<feature type="transmembrane region" description="Helical" evidence="10">
    <location>
        <begin position="187"/>
        <end position="211"/>
    </location>
</feature>
<reference evidence="11 12" key="1">
    <citation type="submission" date="2020-08" db="EMBL/GenBank/DDBJ databases">
        <title>Genomic Encyclopedia of Type Strains, Phase IV (KMG-IV): sequencing the most valuable type-strain genomes for metagenomic binning, comparative biology and taxonomic classification.</title>
        <authorList>
            <person name="Goeker M."/>
        </authorList>
    </citation>
    <scope>NUCLEOTIDE SEQUENCE [LARGE SCALE GENOMIC DNA]</scope>
    <source>
        <strain evidence="11 12">DSM 102983</strain>
    </source>
</reference>
<dbReference type="Proteomes" id="UP000533637">
    <property type="component" value="Unassembled WGS sequence"/>
</dbReference>
<dbReference type="PANTHER" id="PTHR43298">
    <property type="entry name" value="MULTIDRUG RESISTANCE PROTEIN NORM-RELATED"/>
    <property type="match status" value="1"/>
</dbReference>
<evidence type="ECO:0000256" key="2">
    <source>
        <dbReference type="ARBA" id="ARBA00022448"/>
    </source>
</evidence>
<keyword evidence="2" id="KW-0813">Transport</keyword>
<feature type="transmembrane region" description="Helical" evidence="10">
    <location>
        <begin position="350"/>
        <end position="369"/>
    </location>
</feature>
<feature type="transmembrane region" description="Helical" evidence="10">
    <location>
        <begin position="312"/>
        <end position="330"/>
    </location>
</feature>
<dbReference type="NCBIfam" id="TIGR00797">
    <property type="entry name" value="matE"/>
    <property type="match status" value="1"/>
</dbReference>
<protein>
    <recommendedName>
        <fullName evidence="9">Multidrug-efflux transporter</fullName>
    </recommendedName>
</protein>
<dbReference type="PIRSF" id="PIRSF006603">
    <property type="entry name" value="DinF"/>
    <property type="match status" value="1"/>
</dbReference>
<dbReference type="Pfam" id="PF01554">
    <property type="entry name" value="MatE"/>
    <property type="match status" value="2"/>
</dbReference>
<keyword evidence="3" id="KW-0050">Antiport</keyword>
<keyword evidence="12" id="KW-1185">Reference proteome</keyword>
<keyword evidence="4" id="KW-1003">Cell membrane</keyword>
<feature type="transmembrane region" description="Helical" evidence="10">
    <location>
        <begin position="277"/>
        <end position="300"/>
    </location>
</feature>
<dbReference type="RefSeq" id="WP_183672383.1">
    <property type="nucleotide sequence ID" value="NZ_BMPB01000016.1"/>
</dbReference>
<dbReference type="InterPro" id="IPR002528">
    <property type="entry name" value="MATE_fam"/>
</dbReference>